<gene>
    <name evidence="3" type="ORF">ACFQ4M_10230</name>
</gene>
<sequence>MSSTARPTGSPSADSIIIGNDSLPPARTADAASAVAYVQPAPPNRQAGDVYKQMFRIVDDLHTVVEERNAAMRAVRHAHRRAIRRLILIASRREAGGAAHCLRVGAISAVIAQALGQPVAWCNMIFDAAAVHDLGNISIPDAILYKTGRLTEREWVIVRDHPLVGANILGSSTSPLESLAAEIALNHHERWDGGGYPAQRKGTNIPLAARIVSVADFVDSLCSSSDYREVLAEDQVFELLELSSGSHFEPAVVQAMQAQRPQLARIRERAAECAAKLGTDIDYPPWWQVA</sequence>
<evidence type="ECO:0000256" key="1">
    <source>
        <dbReference type="SAM" id="MobiDB-lite"/>
    </source>
</evidence>
<dbReference type="CDD" id="cd00077">
    <property type="entry name" value="HDc"/>
    <property type="match status" value="1"/>
</dbReference>
<proteinExistence type="predicted"/>
<reference evidence="4" key="1">
    <citation type="journal article" date="2019" name="Int. J. Syst. Evol. Microbiol.">
        <title>The Global Catalogue of Microorganisms (GCM) 10K type strain sequencing project: providing services to taxonomists for standard genome sequencing and annotation.</title>
        <authorList>
            <consortium name="The Broad Institute Genomics Platform"/>
            <consortium name="The Broad Institute Genome Sequencing Center for Infectious Disease"/>
            <person name="Wu L."/>
            <person name="Ma J."/>
        </authorList>
    </citation>
    <scope>NUCLEOTIDE SEQUENCE [LARGE SCALE GENOMIC DNA]</scope>
    <source>
        <strain evidence="4">CCUG 48884</strain>
    </source>
</reference>
<evidence type="ECO:0000313" key="4">
    <source>
        <dbReference type="Proteomes" id="UP001597158"/>
    </source>
</evidence>
<dbReference type="RefSeq" id="WP_277832510.1">
    <property type="nucleotide sequence ID" value="NZ_JARQZE010000005.1"/>
</dbReference>
<feature type="domain" description="HD-GYP" evidence="2">
    <location>
        <begin position="75"/>
        <end position="272"/>
    </location>
</feature>
<protein>
    <submittedName>
        <fullName evidence="3">HD-GYP domain-containing protein</fullName>
        <ecNumber evidence="3">3.1.4.-</ecNumber>
    </submittedName>
</protein>
<dbReference type="Proteomes" id="UP001597158">
    <property type="component" value="Unassembled WGS sequence"/>
</dbReference>
<dbReference type="Pfam" id="PF13487">
    <property type="entry name" value="HD_5"/>
    <property type="match status" value="1"/>
</dbReference>
<dbReference type="InterPro" id="IPR003607">
    <property type="entry name" value="HD/PDEase_dom"/>
</dbReference>
<dbReference type="EMBL" id="JBHTMC010000020">
    <property type="protein sequence ID" value="MFD1263962.1"/>
    <property type="molecule type" value="Genomic_DNA"/>
</dbReference>
<dbReference type="SUPFAM" id="SSF109604">
    <property type="entry name" value="HD-domain/PDEase-like"/>
    <property type="match status" value="1"/>
</dbReference>
<organism evidence="3 4">
    <name type="scientific">Thauera mechernichensis</name>
    <dbReference type="NCBI Taxonomy" id="82788"/>
    <lineage>
        <taxon>Bacteria</taxon>
        <taxon>Pseudomonadati</taxon>
        <taxon>Pseudomonadota</taxon>
        <taxon>Betaproteobacteria</taxon>
        <taxon>Rhodocyclales</taxon>
        <taxon>Zoogloeaceae</taxon>
        <taxon>Thauera</taxon>
    </lineage>
</organism>
<feature type="compositionally biased region" description="Polar residues" evidence="1">
    <location>
        <begin position="1"/>
        <end position="13"/>
    </location>
</feature>
<dbReference type="GO" id="GO:0016787">
    <property type="term" value="F:hydrolase activity"/>
    <property type="evidence" value="ECO:0007669"/>
    <property type="project" value="UniProtKB-KW"/>
</dbReference>
<dbReference type="InterPro" id="IPR052020">
    <property type="entry name" value="Cyclic_di-GMP/3'3'-cGAMP_PDE"/>
</dbReference>
<name>A0ABW3WG56_9RHOO</name>
<dbReference type="InterPro" id="IPR037522">
    <property type="entry name" value="HD_GYP_dom"/>
</dbReference>
<evidence type="ECO:0000259" key="2">
    <source>
        <dbReference type="PROSITE" id="PS51832"/>
    </source>
</evidence>
<dbReference type="SMART" id="SM00471">
    <property type="entry name" value="HDc"/>
    <property type="match status" value="1"/>
</dbReference>
<keyword evidence="4" id="KW-1185">Reference proteome</keyword>
<accession>A0ABW3WG56</accession>
<feature type="region of interest" description="Disordered" evidence="1">
    <location>
        <begin position="1"/>
        <end position="20"/>
    </location>
</feature>
<evidence type="ECO:0000313" key="3">
    <source>
        <dbReference type="EMBL" id="MFD1263962.1"/>
    </source>
</evidence>
<dbReference type="Gene3D" id="1.10.3210.10">
    <property type="entry name" value="Hypothetical protein af1432"/>
    <property type="match status" value="1"/>
</dbReference>
<dbReference type="EC" id="3.1.4.-" evidence="3"/>
<keyword evidence="3" id="KW-0378">Hydrolase</keyword>
<comment type="caution">
    <text evidence="3">The sequence shown here is derived from an EMBL/GenBank/DDBJ whole genome shotgun (WGS) entry which is preliminary data.</text>
</comment>
<dbReference type="PANTHER" id="PTHR45228">
    <property type="entry name" value="CYCLIC DI-GMP PHOSPHODIESTERASE TM_0186-RELATED"/>
    <property type="match status" value="1"/>
</dbReference>
<dbReference type="PROSITE" id="PS51832">
    <property type="entry name" value="HD_GYP"/>
    <property type="match status" value="1"/>
</dbReference>